<accession>A0A2J7QG38</accession>
<sequence length="236" mass="27222">MKLNIAKTRVVSYTRKTNFLSYEYQLCHAIITRTSSIKDLGVFFDSKLHFHTHVNYIFSECIQILGLIRSIIYRFSSLECLYVLYFTLVRCKLEYASVVWNSITSTDANKLERIQQKFASVCFYRFFPHISYTYAYALEKLSLQSLHKRRHHLDALFLVQVFRRLKSCASLLENASLRVPPSNLRDFSLFGVCPSNKHCPSARCAYAANAVCKDLDIFAIGTVSVNDTEPKIVNNI</sequence>
<evidence type="ECO:0000313" key="1">
    <source>
        <dbReference type="EMBL" id="PNF27531.1"/>
    </source>
</evidence>
<comment type="caution">
    <text evidence="1">The sequence shown here is derived from an EMBL/GenBank/DDBJ whole genome shotgun (WGS) entry which is preliminary data.</text>
</comment>
<keyword evidence="2" id="KW-1185">Reference proteome</keyword>
<dbReference type="AlphaFoldDB" id="A0A2J7QG38"/>
<proteinExistence type="predicted"/>
<evidence type="ECO:0000313" key="2">
    <source>
        <dbReference type="Proteomes" id="UP000235965"/>
    </source>
</evidence>
<protein>
    <submittedName>
        <fullName evidence="1">Uncharacterized protein</fullName>
    </submittedName>
</protein>
<gene>
    <name evidence="1" type="ORF">B7P43_G02896</name>
</gene>
<reference evidence="1 2" key="1">
    <citation type="submission" date="2017-12" db="EMBL/GenBank/DDBJ databases">
        <title>Hemimetabolous genomes reveal molecular basis of termite eusociality.</title>
        <authorList>
            <person name="Harrison M.C."/>
            <person name="Jongepier E."/>
            <person name="Robertson H.M."/>
            <person name="Arning N."/>
            <person name="Bitard-Feildel T."/>
            <person name="Chao H."/>
            <person name="Childers C.P."/>
            <person name="Dinh H."/>
            <person name="Doddapaneni H."/>
            <person name="Dugan S."/>
            <person name="Gowin J."/>
            <person name="Greiner C."/>
            <person name="Han Y."/>
            <person name="Hu H."/>
            <person name="Hughes D.S.T."/>
            <person name="Huylmans A.-K."/>
            <person name="Kemena C."/>
            <person name="Kremer L.P.M."/>
            <person name="Lee S.L."/>
            <person name="Lopez-Ezquerra A."/>
            <person name="Mallet L."/>
            <person name="Monroy-Kuhn J.M."/>
            <person name="Moser A."/>
            <person name="Murali S.C."/>
            <person name="Muzny D.M."/>
            <person name="Otani S."/>
            <person name="Piulachs M.-D."/>
            <person name="Poelchau M."/>
            <person name="Qu J."/>
            <person name="Schaub F."/>
            <person name="Wada-Katsumata A."/>
            <person name="Worley K.C."/>
            <person name="Xie Q."/>
            <person name="Ylla G."/>
            <person name="Poulsen M."/>
            <person name="Gibbs R.A."/>
            <person name="Schal C."/>
            <person name="Richards S."/>
            <person name="Belles X."/>
            <person name="Korb J."/>
            <person name="Bornberg-Bauer E."/>
        </authorList>
    </citation>
    <scope>NUCLEOTIDE SEQUENCE [LARGE SCALE GENOMIC DNA]</scope>
    <source>
        <tissue evidence="1">Whole body</tissue>
    </source>
</reference>
<dbReference type="Proteomes" id="UP000235965">
    <property type="component" value="Unassembled WGS sequence"/>
</dbReference>
<dbReference type="InParanoid" id="A0A2J7QG38"/>
<dbReference type="PANTHER" id="PTHR33332">
    <property type="entry name" value="REVERSE TRANSCRIPTASE DOMAIN-CONTAINING PROTEIN"/>
    <property type="match status" value="1"/>
</dbReference>
<dbReference type="EMBL" id="NEVH01014836">
    <property type="protein sequence ID" value="PNF27531.1"/>
    <property type="molecule type" value="Genomic_DNA"/>
</dbReference>
<name>A0A2J7QG38_9NEOP</name>
<organism evidence="1 2">
    <name type="scientific">Cryptotermes secundus</name>
    <dbReference type="NCBI Taxonomy" id="105785"/>
    <lineage>
        <taxon>Eukaryota</taxon>
        <taxon>Metazoa</taxon>
        <taxon>Ecdysozoa</taxon>
        <taxon>Arthropoda</taxon>
        <taxon>Hexapoda</taxon>
        <taxon>Insecta</taxon>
        <taxon>Pterygota</taxon>
        <taxon>Neoptera</taxon>
        <taxon>Polyneoptera</taxon>
        <taxon>Dictyoptera</taxon>
        <taxon>Blattodea</taxon>
        <taxon>Blattoidea</taxon>
        <taxon>Termitoidae</taxon>
        <taxon>Kalotermitidae</taxon>
        <taxon>Cryptotermitinae</taxon>
        <taxon>Cryptotermes</taxon>
    </lineage>
</organism>